<gene>
    <name evidence="2" type="ORF">B0T25DRAFT_598950</name>
</gene>
<protein>
    <submittedName>
        <fullName evidence="2">Uncharacterized protein</fullName>
    </submittedName>
</protein>
<comment type="caution">
    <text evidence="2">The sequence shown here is derived from an EMBL/GenBank/DDBJ whole genome shotgun (WGS) entry which is preliminary data.</text>
</comment>
<evidence type="ECO:0000313" key="3">
    <source>
        <dbReference type="Proteomes" id="UP001275084"/>
    </source>
</evidence>
<keyword evidence="3" id="KW-1185">Reference proteome</keyword>
<sequence>MLYTLLANEKMGSKHYFLPPIPEAPPDGPIRLGSIIATPQFVFEPVNSYPVSPSSCFENVFVYNTGPGHISLEKTAKRRLGVFAELPAFVNAALGTEWPHSSSESWTYDNLRTVWFTPPIEYVRQSVEDTQVQNFVNDNKSWLGRINLYMVTSLKIAYGASVLSDFAKSYGFNGQVGIDLSTLGAPVVTGPEGGFENGFAMRSSSSSADAVVFAFRLRRIKIRPMGDPKQEDYTNNALLGEKRTGVDARVDFGIDGVDDDDVTGAAFGIDEKSDAIDETPAENPDGEGGEEEFCSVSKAETWDDD</sequence>
<organism evidence="2 3">
    <name type="scientific">Lasiosphaeria hispida</name>
    <dbReference type="NCBI Taxonomy" id="260671"/>
    <lineage>
        <taxon>Eukaryota</taxon>
        <taxon>Fungi</taxon>
        <taxon>Dikarya</taxon>
        <taxon>Ascomycota</taxon>
        <taxon>Pezizomycotina</taxon>
        <taxon>Sordariomycetes</taxon>
        <taxon>Sordariomycetidae</taxon>
        <taxon>Sordariales</taxon>
        <taxon>Lasiosphaeriaceae</taxon>
        <taxon>Lasiosphaeria</taxon>
    </lineage>
</organism>
<dbReference type="Proteomes" id="UP001275084">
    <property type="component" value="Unassembled WGS sequence"/>
</dbReference>
<evidence type="ECO:0000256" key="1">
    <source>
        <dbReference type="SAM" id="MobiDB-lite"/>
    </source>
</evidence>
<dbReference type="AlphaFoldDB" id="A0AAJ0ML92"/>
<reference evidence="2" key="1">
    <citation type="journal article" date="2023" name="Mol. Phylogenet. Evol.">
        <title>Genome-scale phylogeny and comparative genomics of the fungal order Sordariales.</title>
        <authorList>
            <person name="Hensen N."/>
            <person name="Bonometti L."/>
            <person name="Westerberg I."/>
            <person name="Brannstrom I.O."/>
            <person name="Guillou S."/>
            <person name="Cros-Aarteil S."/>
            <person name="Calhoun S."/>
            <person name="Haridas S."/>
            <person name="Kuo A."/>
            <person name="Mondo S."/>
            <person name="Pangilinan J."/>
            <person name="Riley R."/>
            <person name="LaButti K."/>
            <person name="Andreopoulos B."/>
            <person name="Lipzen A."/>
            <person name="Chen C."/>
            <person name="Yan M."/>
            <person name="Daum C."/>
            <person name="Ng V."/>
            <person name="Clum A."/>
            <person name="Steindorff A."/>
            <person name="Ohm R.A."/>
            <person name="Martin F."/>
            <person name="Silar P."/>
            <person name="Natvig D.O."/>
            <person name="Lalanne C."/>
            <person name="Gautier V."/>
            <person name="Ament-Velasquez S.L."/>
            <person name="Kruys A."/>
            <person name="Hutchinson M.I."/>
            <person name="Powell A.J."/>
            <person name="Barry K."/>
            <person name="Miller A.N."/>
            <person name="Grigoriev I.V."/>
            <person name="Debuchy R."/>
            <person name="Gladieux P."/>
            <person name="Hiltunen Thoren M."/>
            <person name="Johannesson H."/>
        </authorList>
    </citation>
    <scope>NUCLEOTIDE SEQUENCE</scope>
    <source>
        <strain evidence="2">CBS 955.72</strain>
    </source>
</reference>
<feature type="compositionally biased region" description="Acidic residues" evidence="1">
    <location>
        <begin position="276"/>
        <end position="293"/>
    </location>
</feature>
<evidence type="ECO:0000313" key="2">
    <source>
        <dbReference type="EMBL" id="KAK3364605.1"/>
    </source>
</evidence>
<proteinExistence type="predicted"/>
<dbReference type="EMBL" id="JAUIQD010000001">
    <property type="protein sequence ID" value="KAK3364605.1"/>
    <property type="molecule type" value="Genomic_DNA"/>
</dbReference>
<name>A0AAJ0ML92_9PEZI</name>
<reference evidence="2" key="2">
    <citation type="submission" date="2023-06" db="EMBL/GenBank/DDBJ databases">
        <authorList>
            <consortium name="Lawrence Berkeley National Laboratory"/>
            <person name="Haridas S."/>
            <person name="Hensen N."/>
            <person name="Bonometti L."/>
            <person name="Westerberg I."/>
            <person name="Brannstrom I.O."/>
            <person name="Guillou S."/>
            <person name="Cros-Aarteil S."/>
            <person name="Calhoun S."/>
            <person name="Kuo A."/>
            <person name="Mondo S."/>
            <person name="Pangilinan J."/>
            <person name="Riley R."/>
            <person name="Labutti K."/>
            <person name="Andreopoulos B."/>
            <person name="Lipzen A."/>
            <person name="Chen C."/>
            <person name="Yanf M."/>
            <person name="Daum C."/>
            <person name="Ng V."/>
            <person name="Clum A."/>
            <person name="Steindorff A."/>
            <person name="Ohm R."/>
            <person name="Martin F."/>
            <person name="Silar P."/>
            <person name="Natvig D."/>
            <person name="Lalanne C."/>
            <person name="Gautier V."/>
            <person name="Ament-Velasquez S.L."/>
            <person name="Kruys A."/>
            <person name="Hutchinson M.I."/>
            <person name="Powell A.J."/>
            <person name="Barry K."/>
            <person name="Miller A.N."/>
            <person name="Grigoriev I.V."/>
            <person name="Debuchy R."/>
            <person name="Gladieux P."/>
            <person name="Thoren M.H."/>
            <person name="Johannesson H."/>
        </authorList>
    </citation>
    <scope>NUCLEOTIDE SEQUENCE</scope>
    <source>
        <strain evidence="2">CBS 955.72</strain>
    </source>
</reference>
<feature type="region of interest" description="Disordered" evidence="1">
    <location>
        <begin position="268"/>
        <end position="305"/>
    </location>
</feature>
<accession>A0AAJ0ML92</accession>